<name>A0A5C4JC00_9ACTN</name>
<dbReference type="InterPro" id="IPR013813">
    <property type="entry name" value="Endoribo_LPSP/chorism_mut-like"/>
</dbReference>
<dbReference type="Proteomes" id="UP000309174">
    <property type="component" value="Unassembled WGS sequence"/>
</dbReference>
<dbReference type="InterPro" id="IPR035959">
    <property type="entry name" value="RutC-like_sf"/>
</dbReference>
<dbReference type="CDD" id="cd02199">
    <property type="entry name" value="YjgF_YER057c_UK114_like_1"/>
    <property type="match status" value="1"/>
</dbReference>
<dbReference type="AlphaFoldDB" id="A0A5C4JC00"/>
<reference evidence="2 3" key="1">
    <citation type="submission" date="2019-05" db="EMBL/GenBank/DDBJ databases">
        <title>Draft genome sequence of Actinomadura sp. 14C53.</title>
        <authorList>
            <person name="Saricaoglu S."/>
            <person name="Isik K."/>
        </authorList>
    </citation>
    <scope>NUCLEOTIDE SEQUENCE [LARGE SCALE GENOMIC DNA]</scope>
    <source>
        <strain evidence="2 3">14C53</strain>
    </source>
</reference>
<dbReference type="SUPFAM" id="SSF55298">
    <property type="entry name" value="YjgF-like"/>
    <property type="match status" value="1"/>
</dbReference>
<sequence>MSSGETPEQALVRLGLSDVRPPEPIGRFVYGVRARDFFYVSGTYGTAKDDQGRDYLPISGKLGRDLGVEEGYESARLVAINLLAMARAELGSLDVVERPVRLAGHVNSTPEFAQAPAVLNGASDLLIEVFGEERGTHARIALYQSDLPRQAPLAGELVLLLREDA</sequence>
<dbReference type="OrthoDB" id="9806229at2"/>
<feature type="domain" description="Endoribonuclease L-PSP/chorismate mutase-like" evidence="1">
    <location>
        <begin position="56"/>
        <end position="145"/>
    </location>
</feature>
<comment type="caution">
    <text evidence="2">The sequence shown here is derived from an EMBL/GenBank/DDBJ whole genome shotgun (WGS) entry which is preliminary data.</text>
</comment>
<evidence type="ECO:0000259" key="1">
    <source>
        <dbReference type="Pfam" id="PF14588"/>
    </source>
</evidence>
<accession>A0A5C4JC00</accession>
<evidence type="ECO:0000313" key="2">
    <source>
        <dbReference type="EMBL" id="TMQ99998.1"/>
    </source>
</evidence>
<organism evidence="2 3">
    <name type="scientific">Actinomadura soli</name>
    <dbReference type="NCBI Taxonomy" id="2508997"/>
    <lineage>
        <taxon>Bacteria</taxon>
        <taxon>Bacillati</taxon>
        <taxon>Actinomycetota</taxon>
        <taxon>Actinomycetes</taxon>
        <taxon>Streptosporangiales</taxon>
        <taxon>Thermomonosporaceae</taxon>
        <taxon>Actinomadura</taxon>
    </lineage>
</organism>
<dbReference type="PANTHER" id="PTHR43760:SF1">
    <property type="entry name" value="ENDORIBONUCLEASE L-PSP_CHORISMATE MUTASE-LIKE DOMAIN-CONTAINING PROTEIN"/>
    <property type="match status" value="1"/>
</dbReference>
<gene>
    <name evidence="2" type="ORF">ETD83_17685</name>
</gene>
<dbReference type="RefSeq" id="WP_138646226.1">
    <property type="nucleotide sequence ID" value="NZ_VCKW01000082.1"/>
</dbReference>
<keyword evidence="3" id="KW-1185">Reference proteome</keyword>
<dbReference type="PANTHER" id="PTHR43760">
    <property type="entry name" value="ENDORIBONUCLEASE-RELATED"/>
    <property type="match status" value="1"/>
</dbReference>
<proteinExistence type="predicted"/>
<protein>
    <submittedName>
        <fullName evidence="2">RidA family protein</fullName>
    </submittedName>
</protein>
<evidence type="ECO:0000313" key="3">
    <source>
        <dbReference type="Proteomes" id="UP000309174"/>
    </source>
</evidence>
<dbReference type="EMBL" id="VCKW01000082">
    <property type="protein sequence ID" value="TMQ99998.1"/>
    <property type="molecule type" value="Genomic_DNA"/>
</dbReference>
<dbReference type="Gene3D" id="3.30.1330.40">
    <property type="entry name" value="RutC-like"/>
    <property type="match status" value="1"/>
</dbReference>
<dbReference type="Pfam" id="PF14588">
    <property type="entry name" value="YjgF_endoribonc"/>
    <property type="match status" value="1"/>
</dbReference>